<dbReference type="PANTHER" id="PTHR34512">
    <property type="entry name" value="CELL SURFACE PROTEIN"/>
    <property type="match status" value="1"/>
</dbReference>
<dbReference type="GO" id="GO:0009279">
    <property type="term" value="C:cell outer membrane"/>
    <property type="evidence" value="ECO:0007669"/>
    <property type="project" value="UniProtKB-SubCell"/>
</dbReference>
<comment type="function">
    <text evidence="4">Part of the outer membrane protein assembly complex, which is involved in assembly and insertion of beta-barrel proteins into the outer membrane.</text>
</comment>
<dbReference type="Pfam" id="PF13360">
    <property type="entry name" value="PQQ_2"/>
    <property type="match status" value="1"/>
</dbReference>
<comment type="subcellular location">
    <subcellularLocation>
        <location evidence="4">Cell outer membrane</location>
        <topology evidence="4">Lipid-anchor</topology>
    </subcellularLocation>
</comment>
<organism evidence="6">
    <name type="scientific">uncultured Thiotrichaceae bacterium</name>
    <dbReference type="NCBI Taxonomy" id="298394"/>
    <lineage>
        <taxon>Bacteria</taxon>
        <taxon>Pseudomonadati</taxon>
        <taxon>Pseudomonadota</taxon>
        <taxon>Gammaproteobacteria</taxon>
        <taxon>Thiotrichales</taxon>
        <taxon>Thiotrichaceae</taxon>
        <taxon>environmental samples</taxon>
    </lineage>
</organism>
<dbReference type="SUPFAM" id="SSF50998">
    <property type="entry name" value="Quinoprotein alcohol dehydrogenase-like"/>
    <property type="match status" value="1"/>
</dbReference>
<dbReference type="AlphaFoldDB" id="A0A6S6U6V1"/>
<comment type="similarity">
    <text evidence="4">Belongs to the BamB family.</text>
</comment>
<proteinExistence type="inferred from homology"/>
<evidence type="ECO:0000259" key="5">
    <source>
        <dbReference type="Pfam" id="PF13360"/>
    </source>
</evidence>
<name>A0A6S6U6V1_9GAMM</name>
<feature type="domain" description="Pyrrolo-quinoline quinone repeat" evidence="5">
    <location>
        <begin position="96"/>
        <end position="326"/>
    </location>
</feature>
<keyword evidence="4" id="KW-0449">Lipoprotein</keyword>
<dbReference type="GO" id="GO:0043165">
    <property type="term" value="P:Gram-negative-bacterium-type cell outer membrane assembly"/>
    <property type="evidence" value="ECO:0007669"/>
    <property type="project" value="UniProtKB-UniRule"/>
</dbReference>
<accession>A0A6S6U6V1</accession>
<protein>
    <recommendedName>
        <fullName evidence="4">Outer membrane protein assembly factor BamB</fullName>
    </recommendedName>
</protein>
<dbReference type="InterPro" id="IPR015943">
    <property type="entry name" value="WD40/YVTN_repeat-like_dom_sf"/>
</dbReference>
<keyword evidence="4" id="KW-0564">Palmitate</keyword>
<evidence type="ECO:0000256" key="3">
    <source>
        <dbReference type="ARBA" id="ARBA00023237"/>
    </source>
</evidence>
<dbReference type="SMART" id="SM00564">
    <property type="entry name" value="PQQ"/>
    <property type="match status" value="6"/>
</dbReference>
<dbReference type="PROSITE" id="PS51257">
    <property type="entry name" value="PROKAR_LIPOPROTEIN"/>
    <property type="match status" value="1"/>
</dbReference>
<dbReference type="Gene3D" id="2.130.10.10">
    <property type="entry name" value="YVTN repeat-like/Quinoprotein amine dehydrogenase"/>
    <property type="match status" value="1"/>
</dbReference>
<gene>
    <name evidence="4" type="primary">bamB</name>
    <name evidence="6" type="ORF">HELGO_WM8075</name>
</gene>
<dbReference type="InterPro" id="IPR017687">
    <property type="entry name" value="BamB"/>
</dbReference>
<keyword evidence="1 4" id="KW-0732">Signal</keyword>
<keyword evidence="2 4" id="KW-0472">Membrane</keyword>
<evidence type="ECO:0000256" key="2">
    <source>
        <dbReference type="ARBA" id="ARBA00023136"/>
    </source>
</evidence>
<reference evidence="6" key="1">
    <citation type="submission" date="2020-01" db="EMBL/GenBank/DDBJ databases">
        <authorList>
            <person name="Meier V. D."/>
            <person name="Meier V D."/>
        </authorList>
    </citation>
    <scope>NUCLEOTIDE SEQUENCE</scope>
    <source>
        <strain evidence="6">HLG_WM_MAG_07</strain>
    </source>
</reference>
<evidence type="ECO:0000256" key="4">
    <source>
        <dbReference type="HAMAP-Rule" id="MF_00923"/>
    </source>
</evidence>
<dbReference type="InterPro" id="IPR002372">
    <property type="entry name" value="PQQ_rpt_dom"/>
</dbReference>
<keyword evidence="3 4" id="KW-0998">Cell outer membrane</keyword>
<dbReference type="GO" id="GO:0051205">
    <property type="term" value="P:protein insertion into membrane"/>
    <property type="evidence" value="ECO:0007669"/>
    <property type="project" value="UniProtKB-UniRule"/>
</dbReference>
<evidence type="ECO:0000256" key="1">
    <source>
        <dbReference type="ARBA" id="ARBA00022729"/>
    </source>
</evidence>
<dbReference type="HAMAP" id="MF_00923">
    <property type="entry name" value="OM_assembly_BamB"/>
    <property type="match status" value="1"/>
</dbReference>
<dbReference type="InterPro" id="IPR018391">
    <property type="entry name" value="PQQ_b-propeller_rpt"/>
</dbReference>
<dbReference type="EMBL" id="CACVAY010000129">
    <property type="protein sequence ID" value="CAA6825997.1"/>
    <property type="molecule type" value="Genomic_DNA"/>
</dbReference>
<dbReference type="InterPro" id="IPR011047">
    <property type="entry name" value="Quinoprotein_ADH-like_sf"/>
</dbReference>
<dbReference type="PANTHER" id="PTHR34512:SF30">
    <property type="entry name" value="OUTER MEMBRANE PROTEIN ASSEMBLY FACTOR BAMB"/>
    <property type="match status" value="1"/>
</dbReference>
<comment type="subunit">
    <text evidence="4">Part of the Bam complex.</text>
</comment>
<evidence type="ECO:0000313" key="6">
    <source>
        <dbReference type="EMBL" id="CAA6825997.1"/>
    </source>
</evidence>
<sequence length="400" mass="43088">MLNFKSLLSPHLKAMAIGIIAPFLLTSCSLLPTQQISQATPSQQAAEEAPPEALSPISNGQSFNLKWQKKIPAVLNGYRILPPQVKNQGLYTAGADTVFALNKDTGAEIWNKKLGENITAGIRIGSKNLFLGTEHGSIVAFSPTDGATRWIKLFNTPIVSISNQLENKVAFRTINGKVILVDADSGEVKWQHTESTKKLTITGASSPLLIGPYLVSAFDNGKLIAYSIDTGEKKWETQVASRDGLAEIDQIVDLDAEMAAIGTAAFVSSANGTTSGVDLRNGKVGWKAEIASTTGFDVNEQGLYLTDREGYLYKLNPLTGKEIWKNDSLLRRQPNQPTLVAGKQLVIADAFGYIHVINTQGETTARVQADTAGYINGVNVAENQVYTQGKSGLISTHTLK</sequence>